<dbReference type="AlphaFoldDB" id="A0A2N3XXW2"/>
<evidence type="ECO:0000313" key="3">
    <source>
        <dbReference type="Proteomes" id="UP000233786"/>
    </source>
</evidence>
<protein>
    <recommendedName>
        <fullName evidence="4">Tn3 transposase DDE domain-containing protein</fullName>
    </recommendedName>
</protein>
<dbReference type="RefSeq" id="WP_170121549.1">
    <property type="nucleotide sequence ID" value="NZ_CP061007.1"/>
</dbReference>
<proteinExistence type="predicted"/>
<feature type="region of interest" description="Disordered" evidence="1">
    <location>
        <begin position="453"/>
        <end position="472"/>
    </location>
</feature>
<dbReference type="Proteomes" id="UP000233786">
    <property type="component" value="Unassembled WGS sequence"/>
</dbReference>
<accession>A0A2N3XXW2</accession>
<dbReference type="EMBL" id="PJNB01000001">
    <property type="protein sequence ID" value="PKW15482.1"/>
    <property type="molecule type" value="Genomic_DNA"/>
</dbReference>
<organism evidence="2 3">
    <name type="scientific">Saccharopolyspora spinosa</name>
    <dbReference type="NCBI Taxonomy" id="60894"/>
    <lineage>
        <taxon>Bacteria</taxon>
        <taxon>Bacillati</taxon>
        <taxon>Actinomycetota</taxon>
        <taxon>Actinomycetes</taxon>
        <taxon>Pseudonocardiales</taxon>
        <taxon>Pseudonocardiaceae</taxon>
        <taxon>Saccharopolyspora</taxon>
    </lineage>
</organism>
<gene>
    <name evidence="2" type="ORF">A8926_3200</name>
</gene>
<comment type="caution">
    <text evidence="2">The sequence shown here is derived from an EMBL/GenBank/DDBJ whole genome shotgun (WGS) entry which is preliminary data.</text>
</comment>
<evidence type="ECO:0008006" key="4">
    <source>
        <dbReference type="Google" id="ProtNLM"/>
    </source>
</evidence>
<evidence type="ECO:0000256" key="1">
    <source>
        <dbReference type="SAM" id="MobiDB-lite"/>
    </source>
</evidence>
<dbReference type="STRING" id="994479.GCA_000194155_02245"/>
<evidence type="ECO:0000313" key="2">
    <source>
        <dbReference type="EMBL" id="PKW15482.1"/>
    </source>
</evidence>
<sequence>MLVAWGEGTVKVDLAASEFTKDTVELLQGQIVDVLRCPVDLGDERQWLAWLTDETGRAGRGRDKLATALIAHCRAKEVEPPTPNLARQVASRALQDFEMLLCHSIADRIGDSADQLETLLADSDERQEWSLAELRSEVGSMNLKKLLLEIESLMSLQALGLPTDLLVKLEESNAEHIWLGALLKEVGKQTAVQALHLPSDLFDDVPAELVEAWCARVASAGSEELRAHPRAVRVTLLSALCSVRRKEITDLLGRVLVGLLHQIRARAEHRLGQEAADAAWPRQARDMLLLELARAALDRPDDTVRTVLYPIASEQELRKLTRDSEARDAVRARRKRTVLRGTYSAYYQQIIKLLLAGLEFRCRDLGCWPVMAALGELVSDYTTCWGSGRFYDFDQNIPLDDVVPPEWQDAVVDKEGRIERVVYELCVLLSLRDLLCSRRIFLAGAGQWGKPGVDRPTGGATARVESGGRPHALSHRRTGEILTWPS</sequence>
<reference evidence="2" key="1">
    <citation type="submission" date="2017-12" db="EMBL/GenBank/DDBJ databases">
        <title>Sequencing the genomes of 1000 Actinobacteria strains.</title>
        <authorList>
            <person name="Klenk H.-P."/>
        </authorList>
    </citation>
    <scope>NUCLEOTIDE SEQUENCE [LARGE SCALE GENOMIC DNA]</scope>
    <source>
        <strain evidence="2">DSM 44228</strain>
    </source>
</reference>
<name>A0A2N3XXW2_SACSN</name>
<keyword evidence="3" id="KW-1185">Reference proteome</keyword>